<organism evidence="2 3">
    <name type="scientific">Phytohabitans aurantiacus</name>
    <dbReference type="NCBI Taxonomy" id="3016789"/>
    <lineage>
        <taxon>Bacteria</taxon>
        <taxon>Bacillati</taxon>
        <taxon>Actinomycetota</taxon>
        <taxon>Actinomycetes</taxon>
        <taxon>Micromonosporales</taxon>
        <taxon>Micromonosporaceae</taxon>
    </lineage>
</organism>
<name>A0ABQ5QU88_9ACTN</name>
<feature type="transmembrane region" description="Helical" evidence="1">
    <location>
        <begin position="37"/>
        <end position="55"/>
    </location>
</feature>
<evidence type="ECO:0000313" key="2">
    <source>
        <dbReference type="EMBL" id="GLH96900.1"/>
    </source>
</evidence>
<keyword evidence="3" id="KW-1185">Reference proteome</keyword>
<keyword evidence="1" id="KW-0812">Transmembrane</keyword>
<comment type="caution">
    <text evidence="2">The sequence shown here is derived from an EMBL/GenBank/DDBJ whole genome shotgun (WGS) entry which is preliminary data.</text>
</comment>
<reference evidence="2" key="1">
    <citation type="submission" date="2022-12" db="EMBL/GenBank/DDBJ databases">
        <title>New Phytohabitans aurantiacus sp. RD004123 nov., an actinomycete isolated from soil.</title>
        <authorList>
            <person name="Triningsih D.W."/>
            <person name="Harunari E."/>
            <person name="Igarashi Y."/>
        </authorList>
    </citation>
    <scope>NUCLEOTIDE SEQUENCE</scope>
    <source>
        <strain evidence="2">RD004123</strain>
    </source>
</reference>
<protein>
    <recommendedName>
        <fullName evidence="4">SMODS and SLOG-associating 2TM effector domain-containing protein</fullName>
    </recommendedName>
</protein>
<evidence type="ECO:0008006" key="4">
    <source>
        <dbReference type="Google" id="ProtNLM"/>
    </source>
</evidence>
<gene>
    <name evidence="2" type="ORF">Pa4123_21740</name>
</gene>
<accession>A0ABQ5QU88</accession>
<sequence length="116" mass="12414">MTLKWSAVVIAAVAVSLCVTANILVEALTVNQVPLVVNLFAVASAAVATVLAVLAEYQHRLEERLGTLSDYLVKQLNDIDNRTGDHNAGFVEGYMLGQAHDGTVVQLAPRVSGRRD</sequence>
<keyword evidence="1" id="KW-0472">Membrane</keyword>
<keyword evidence="1" id="KW-1133">Transmembrane helix</keyword>
<dbReference type="EMBL" id="BSDI01000007">
    <property type="protein sequence ID" value="GLH96900.1"/>
    <property type="molecule type" value="Genomic_DNA"/>
</dbReference>
<evidence type="ECO:0000256" key="1">
    <source>
        <dbReference type="SAM" id="Phobius"/>
    </source>
</evidence>
<dbReference type="Proteomes" id="UP001144280">
    <property type="component" value="Unassembled WGS sequence"/>
</dbReference>
<evidence type="ECO:0000313" key="3">
    <source>
        <dbReference type="Proteomes" id="UP001144280"/>
    </source>
</evidence>
<dbReference type="RefSeq" id="WP_281894237.1">
    <property type="nucleotide sequence ID" value="NZ_BSDI01000007.1"/>
</dbReference>
<proteinExistence type="predicted"/>